<evidence type="ECO:0000313" key="3">
    <source>
        <dbReference type="Proteomes" id="UP000579281"/>
    </source>
</evidence>
<dbReference type="EMBL" id="JACHEN010000008">
    <property type="protein sequence ID" value="MBB6215549.1"/>
    <property type="molecule type" value="Genomic_DNA"/>
</dbReference>
<dbReference type="InterPro" id="IPR029044">
    <property type="entry name" value="Nucleotide-diphossugar_trans"/>
</dbReference>
<reference evidence="2 3" key="1">
    <citation type="submission" date="2020-08" db="EMBL/GenBank/DDBJ databases">
        <title>Genomic Encyclopedia of Type Strains, Phase IV (KMG-IV): sequencing the most valuable type-strain genomes for metagenomic binning, comparative biology and taxonomic classification.</title>
        <authorList>
            <person name="Goeker M."/>
        </authorList>
    </citation>
    <scope>NUCLEOTIDE SEQUENCE [LARGE SCALE GENOMIC DNA]</scope>
    <source>
        <strain evidence="2 3">DSM 103526</strain>
    </source>
</reference>
<keyword evidence="2" id="KW-0808">Transferase</keyword>
<evidence type="ECO:0000259" key="1">
    <source>
        <dbReference type="Pfam" id="PF00535"/>
    </source>
</evidence>
<feature type="domain" description="Glycosyltransferase 2-like" evidence="1">
    <location>
        <begin position="5"/>
        <end position="149"/>
    </location>
</feature>
<sequence length="263" mass="29824">MICTVVPVKDEEEKIDQTLHMLLKTQTDQIIVVLNGCQDRSFEIVKDMDDSRIEYIYCNKPLGMDIPRAVGAWIAFQRKAKGIVFVDGDMNGDLSSIIDTLINHLKEEKADMVLTNCYPEESSKSSMARMLLSFRKQLNLELNLFDKIGYSIPSHGPHGISSRFLMKIPIQELAIPPVSLALAAKNNLIVSVAASIPTRLLQSTTRDEYHAQQITKTIIGDCIEAVQVYRGKERNRGYDGIIFTGYHKNRRFDLLETFIKSRE</sequence>
<keyword evidence="3" id="KW-1185">Reference proteome</keyword>
<name>A0A841KZI4_9FIRM</name>
<dbReference type="GO" id="GO:0016740">
    <property type="term" value="F:transferase activity"/>
    <property type="evidence" value="ECO:0007669"/>
    <property type="project" value="UniProtKB-KW"/>
</dbReference>
<dbReference type="Pfam" id="PF00535">
    <property type="entry name" value="Glycos_transf_2"/>
    <property type="match status" value="1"/>
</dbReference>
<comment type="caution">
    <text evidence="2">The sequence shown here is derived from an EMBL/GenBank/DDBJ whole genome shotgun (WGS) entry which is preliminary data.</text>
</comment>
<dbReference type="AlphaFoldDB" id="A0A841KZI4"/>
<dbReference type="Proteomes" id="UP000579281">
    <property type="component" value="Unassembled WGS sequence"/>
</dbReference>
<dbReference type="SUPFAM" id="SSF53448">
    <property type="entry name" value="Nucleotide-diphospho-sugar transferases"/>
    <property type="match status" value="1"/>
</dbReference>
<proteinExistence type="predicted"/>
<protein>
    <submittedName>
        <fullName evidence="2">Glycosyltransferase involved in cell wall biosynthesis</fullName>
    </submittedName>
</protein>
<gene>
    <name evidence="2" type="ORF">HNQ80_001638</name>
</gene>
<dbReference type="RefSeq" id="WP_184309940.1">
    <property type="nucleotide sequence ID" value="NZ_JACHEN010000008.1"/>
</dbReference>
<dbReference type="InterPro" id="IPR001173">
    <property type="entry name" value="Glyco_trans_2-like"/>
</dbReference>
<evidence type="ECO:0000313" key="2">
    <source>
        <dbReference type="EMBL" id="MBB6215549.1"/>
    </source>
</evidence>
<accession>A0A841KZI4</accession>
<organism evidence="2 3">
    <name type="scientific">Anaerosolibacter carboniphilus</name>
    <dbReference type="NCBI Taxonomy" id="1417629"/>
    <lineage>
        <taxon>Bacteria</taxon>
        <taxon>Bacillati</taxon>
        <taxon>Bacillota</taxon>
        <taxon>Clostridia</taxon>
        <taxon>Peptostreptococcales</taxon>
        <taxon>Thermotaleaceae</taxon>
        <taxon>Anaerosolibacter</taxon>
    </lineage>
</organism>
<dbReference type="Gene3D" id="3.90.550.10">
    <property type="entry name" value="Spore Coat Polysaccharide Biosynthesis Protein SpsA, Chain A"/>
    <property type="match status" value="1"/>
</dbReference>